<dbReference type="CDD" id="cd16894">
    <property type="entry name" value="MltD-like"/>
    <property type="match status" value="1"/>
</dbReference>
<dbReference type="SUPFAM" id="SSF53955">
    <property type="entry name" value="Lysozyme-like"/>
    <property type="match status" value="1"/>
</dbReference>
<dbReference type="AlphaFoldDB" id="A0A2K1PZT0"/>
<dbReference type="Pfam" id="PF01464">
    <property type="entry name" value="SLT"/>
    <property type="match status" value="1"/>
</dbReference>
<name>A0A2K1PZT0_9GAMM</name>
<sequence length="235" mass="25940">MTLPRRGIVLALALATSPALPAIEPETTTGQAVLTQFQSHLGSPECADASATWRRHYAPYVRRLIDPRDPALGRFDYVLTRIIAAGLPSEYAMIPFVESHYEPDQRSGDGPAGLWQFTAATARSHGLHVGGGRDDRMSMEASTRAALTYLKTLHRQFGGNWRTTVMAYNAGDGRMRIAQRRGGAGLSFITRIYPDKIHAIACDILGHGDSDRWKAPLQRTLPRLQLPRVLREPKG</sequence>
<protein>
    <submittedName>
        <fullName evidence="4">Transglycosylase SLT domain-containing protein</fullName>
    </submittedName>
</protein>
<feature type="signal peptide" evidence="2">
    <location>
        <begin position="1"/>
        <end position="21"/>
    </location>
</feature>
<proteinExistence type="inferred from homology"/>
<dbReference type="GO" id="GO:0016020">
    <property type="term" value="C:membrane"/>
    <property type="evidence" value="ECO:0007669"/>
    <property type="project" value="InterPro"/>
</dbReference>
<dbReference type="InterPro" id="IPR023346">
    <property type="entry name" value="Lysozyme-like_dom_sf"/>
</dbReference>
<reference evidence="4 5" key="1">
    <citation type="submission" date="2017-08" db="EMBL/GenBank/DDBJ databases">
        <title>Lysobacter sylvestris genome.</title>
        <authorList>
            <person name="Zhang D.-C."/>
            <person name="Albuquerque L."/>
            <person name="Franca L."/>
            <person name="Froufe H.J.C."/>
            <person name="Barroso C."/>
            <person name="Egas C."/>
            <person name="Da Costa M."/>
            <person name="Margesin R."/>
        </authorList>
    </citation>
    <scope>NUCLEOTIDE SEQUENCE [LARGE SCALE GENOMIC DNA]</scope>
    <source>
        <strain evidence="4 5">AM20-91</strain>
    </source>
</reference>
<evidence type="ECO:0000256" key="2">
    <source>
        <dbReference type="SAM" id="SignalP"/>
    </source>
</evidence>
<dbReference type="PROSITE" id="PS00922">
    <property type="entry name" value="TRANSGLYCOSYLASE"/>
    <property type="match status" value="1"/>
</dbReference>
<dbReference type="OrthoDB" id="9815002at2"/>
<keyword evidence="5" id="KW-1185">Reference proteome</keyword>
<evidence type="ECO:0000313" key="5">
    <source>
        <dbReference type="Proteomes" id="UP000236220"/>
    </source>
</evidence>
<gene>
    <name evidence="4" type="ORF">Lysil_2466</name>
</gene>
<feature type="chain" id="PRO_5014368091" evidence="2">
    <location>
        <begin position="22"/>
        <end position="235"/>
    </location>
</feature>
<comment type="caution">
    <text evidence="4">The sequence shown here is derived from an EMBL/GenBank/DDBJ whole genome shotgun (WGS) entry which is preliminary data.</text>
</comment>
<dbReference type="EMBL" id="NPZB01000002">
    <property type="protein sequence ID" value="PNS08290.1"/>
    <property type="molecule type" value="Genomic_DNA"/>
</dbReference>
<evidence type="ECO:0000259" key="3">
    <source>
        <dbReference type="Pfam" id="PF01464"/>
    </source>
</evidence>
<dbReference type="InterPro" id="IPR008258">
    <property type="entry name" value="Transglycosylase_SLT_dom_1"/>
</dbReference>
<dbReference type="InterPro" id="IPR000189">
    <property type="entry name" value="Transglyc_AS"/>
</dbReference>
<evidence type="ECO:0000313" key="4">
    <source>
        <dbReference type="EMBL" id="PNS08290.1"/>
    </source>
</evidence>
<accession>A0A2K1PZT0</accession>
<dbReference type="GO" id="GO:0000270">
    <property type="term" value="P:peptidoglycan metabolic process"/>
    <property type="evidence" value="ECO:0007669"/>
    <property type="project" value="InterPro"/>
</dbReference>
<comment type="similarity">
    <text evidence="1">Belongs to the transglycosylase Slt family.</text>
</comment>
<dbReference type="GO" id="GO:0008933">
    <property type="term" value="F:peptidoglycan lytic transglycosylase activity"/>
    <property type="evidence" value="ECO:0007669"/>
    <property type="project" value="InterPro"/>
</dbReference>
<dbReference type="RefSeq" id="WP_129588440.1">
    <property type="nucleotide sequence ID" value="NZ_NPZB01000002.1"/>
</dbReference>
<keyword evidence="2" id="KW-0732">Signal</keyword>
<organism evidence="4 5">
    <name type="scientific">Solilutibacter silvestris</name>
    <dbReference type="NCBI Taxonomy" id="1645665"/>
    <lineage>
        <taxon>Bacteria</taxon>
        <taxon>Pseudomonadati</taxon>
        <taxon>Pseudomonadota</taxon>
        <taxon>Gammaproteobacteria</taxon>
        <taxon>Lysobacterales</taxon>
        <taxon>Lysobacteraceae</taxon>
        <taxon>Solilutibacter</taxon>
    </lineage>
</organism>
<evidence type="ECO:0000256" key="1">
    <source>
        <dbReference type="ARBA" id="ARBA00007734"/>
    </source>
</evidence>
<dbReference type="Gene3D" id="1.10.530.10">
    <property type="match status" value="1"/>
</dbReference>
<feature type="domain" description="Transglycosylase SLT" evidence="3">
    <location>
        <begin position="88"/>
        <end position="181"/>
    </location>
</feature>
<dbReference type="Proteomes" id="UP000236220">
    <property type="component" value="Unassembled WGS sequence"/>
</dbReference>